<organism evidence="1 2">
    <name type="scientific">Streptosporangium subroseum</name>
    <dbReference type="NCBI Taxonomy" id="106412"/>
    <lineage>
        <taxon>Bacteria</taxon>
        <taxon>Bacillati</taxon>
        <taxon>Actinomycetota</taxon>
        <taxon>Actinomycetes</taxon>
        <taxon>Streptosporangiales</taxon>
        <taxon>Streptosporangiaceae</taxon>
        <taxon>Streptosporangium</taxon>
    </lineage>
</organism>
<reference evidence="1 2" key="1">
    <citation type="submission" date="2017-06" db="EMBL/GenBank/DDBJ databases">
        <authorList>
            <person name="Kim H.J."/>
            <person name="Triplett B.A."/>
        </authorList>
    </citation>
    <scope>NUCLEOTIDE SEQUENCE [LARGE SCALE GENOMIC DNA]</scope>
    <source>
        <strain evidence="1 2">CGMCC 4.2132</strain>
    </source>
</reference>
<evidence type="ECO:0008006" key="3">
    <source>
        <dbReference type="Google" id="ProtNLM"/>
    </source>
</evidence>
<protein>
    <recommendedName>
        <fullName evidence="3">Winged helix-turn-helix domain-containing protein</fullName>
    </recommendedName>
</protein>
<dbReference type="EMBL" id="FZOD01000065">
    <property type="protein sequence ID" value="SNT56951.1"/>
    <property type="molecule type" value="Genomic_DNA"/>
</dbReference>
<keyword evidence="2" id="KW-1185">Reference proteome</keyword>
<dbReference type="OrthoDB" id="9787207at2"/>
<evidence type="ECO:0000313" key="2">
    <source>
        <dbReference type="Proteomes" id="UP000198282"/>
    </source>
</evidence>
<dbReference type="InterPro" id="IPR009351">
    <property type="entry name" value="AlkZ-like"/>
</dbReference>
<dbReference type="PANTHER" id="PTHR30528">
    <property type="entry name" value="CYTOPLASMIC PROTEIN"/>
    <property type="match status" value="1"/>
</dbReference>
<name>A0A239NPW0_9ACTN</name>
<dbReference type="PANTHER" id="PTHR30528:SF0">
    <property type="entry name" value="CYTOPLASMIC PROTEIN"/>
    <property type="match status" value="1"/>
</dbReference>
<gene>
    <name evidence="1" type="ORF">SAMN05216276_106540</name>
</gene>
<dbReference type="Pfam" id="PF06224">
    <property type="entry name" value="AlkZ-like"/>
    <property type="match status" value="1"/>
</dbReference>
<accession>A0A239NPW0</accession>
<sequence length="399" mass="44211">MTLTLSADEARRIVLRAQGFLGAEARRGGAPATLRRLGAVQLDTISVLARSHELVAYARLGAVGREKIERAYWDDPAAAFEYWCHAACILPIDDWPLYAFRRRHFRDRKYRWHDLPDSVDKILEQVRESGPITTADIGGAKKGGPWWDWSDAKIAIEWLLDTGDVVCTRRVGWRRVYDLAERAVPEHLLAEELSDAECVIRLIRIAGRALGVATRADLVDFLRLKAPQALLLDQCLLEGTGGLVPVQVSGWPDRGANGAAGATAWADPAALETEPRGRHRTTLLSPFDSLVWDRARTARVFGFNHRLEAYVPKEKRVHGYFTMPVLAGGRLIGRVDPAREGSTLVARQVSLEAGVNQRRGAESLADALWEAAAWVGCDSVRVDRVDPHLSVSLQQALAR</sequence>
<dbReference type="AlphaFoldDB" id="A0A239NPW0"/>
<proteinExistence type="predicted"/>
<evidence type="ECO:0000313" key="1">
    <source>
        <dbReference type="EMBL" id="SNT56951.1"/>
    </source>
</evidence>
<dbReference type="Proteomes" id="UP000198282">
    <property type="component" value="Unassembled WGS sequence"/>
</dbReference>
<dbReference type="RefSeq" id="WP_089212398.1">
    <property type="nucleotide sequence ID" value="NZ_FZOD01000065.1"/>
</dbReference>